<feature type="transmembrane region" description="Helical" evidence="1">
    <location>
        <begin position="62"/>
        <end position="84"/>
    </location>
</feature>
<gene>
    <name evidence="2" type="ORF">OESDEN_12307</name>
</gene>
<dbReference type="AlphaFoldDB" id="A0A0B1SVH7"/>
<protein>
    <submittedName>
        <fullName evidence="2">Uncharacterized protein</fullName>
    </submittedName>
</protein>
<proteinExistence type="predicted"/>
<reference evidence="2 3" key="1">
    <citation type="submission" date="2014-03" db="EMBL/GenBank/DDBJ databases">
        <title>Draft genome of the hookworm Oesophagostomum dentatum.</title>
        <authorList>
            <person name="Mitreva M."/>
        </authorList>
    </citation>
    <scope>NUCLEOTIDE SEQUENCE [LARGE SCALE GENOMIC DNA]</scope>
    <source>
        <strain evidence="2 3">OD-Hann</strain>
    </source>
</reference>
<dbReference type="Pfam" id="PF10853">
    <property type="entry name" value="DUF2650"/>
    <property type="match status" value="1"/>
</dbReference>
<keyword evidence="1" id="KW-1133">Transmembrane helix</keyword>
<keyword evidence="3" id="KW-1185">Reference proteome</keyword>
<dbReference type="EMBL" id="KN556790">
    <property type="protein sequence ID" value="KHJ87906.1"/>
    <property type="molecule type" value="Genomic_DNA"/>
</dbReference>
<keyword evidence="1" id="KW-0472">Membrane</keyword>
<accession>A0A0B1SVH7</accession>
<organism evidence="2 3">
    <name type="scientific">Oesophagostomum dentatum</name>
    <name type="common">Nodular worm</name>
    <dbReference type="NCBI Taxonomy" id="61180"/>
    <lineage>
        <taxon>Eukaryota</taxon>
        <taxon>Metazoa</taxon>
        <taxon>Ecdysozoa</taxon>
        <taxon>Nematoda</taxon>
        <taxon>Chromadorea</taxon>
        <taxon>Rhabditida</taxon>
        <taxon>Rhabditina</taxon>
        <taxon>Rhabditomorpha</taxon>
        <taxon>Strongyloidea</taxon>
        <taxon>Strongylidae</taxon>
        <taxon>Oesophagostomum</taxon>
    </lineage>
</organism>
<sequence length="95" mass="11350">MNQQIRCDRLYGVRLFKWELSALLALHENKLGRYSVAKENTLISYYKCCGHLHKECCSHLRVWVLILIIALPLLLILPLSIYLLRRLLCKRRQHY</sequence>
<dbReference type="OrthoDB" id="5844979at2759"/>
<dbReference type="PANTHER" id="PTHR34149">
    <property type="entry name" value="PROTEIN CBG11905-RELATED"/>
    <property type="match status" value="1"/>
</dbReference>
<name>A0A0B1SVH7_OESDE</name>
<evidence type="ECO:0000256" key="1">
    <source>
        <dbReference type="SAM" id="Phobius"/>
    </source>
</evidence>
<feature type="non-terminal residue" evidence="2">
    <location>
        <position position="95"/>
    </location>
</feature>
<dbReference type="PANTHER" id="PTHR34149:SF6">
    <property type="entry name" value="TRANSMEMBRANE PROTEIN"/>
    <property type="match status" value="1"/>
</dbReference>
<keyword evidence="1" id="KW-0812">Transmembrane</keyword>
<dbReference type="Proteomes" id="UP000053660">
    <property type="component" value="Unassembled WGS sequence"/>
</dbReference>
<evidence type="ECO:0000313" key="3">
    <source>
        <dbReference type="Proteomes" id="UP000053660"/>
    </source>
</evidence>
<evidence type="ECO:0000313" key="2">
    <source>
        <dbReference type="EMBL" id="KHJ87906.1"/>
    </source>
</evidence>
<dbReference type="InterPro" id="IPR022559">
    <property type="entry name" value="SUP-1-like"/>
</dbReference>